<feature type="active site" description="Proton donor" evidence="1">
    <location>
        <position position="65"/>
    </location>
</feature>
<protein>
    <recommendedName>
        <fullName evidence="5">NADP-dependent oxidoreductase domain-containing protein</fullName>
    </recommendedName>
</protein>
<dbReference type="PROSITE" id="PS00062">
    <property type="entry name" value="ALDOKETO_REDUCTASE_2"/>
    <property type="match status" value="1"/>
</dbReference>
<evidence type="ECO:0000256" key="3">
    <source>
        <dbReference type="PIRSR" id="PIRSR000097-3"/>
    </source>
</evidence>
<keyword evidence="7" id="KW-1185">Reference proteome</keyword>
<accession>A0A9N9TIQ1</accession>
<dbReference type="EMBL" id="OU900105">
    <property type="protein sequence ID" value="CAG9856883.1"/>
    <property type="molecule type" value="Genomic_DNA"/>
</dbReference>
<evidence type="ECO:0000259" key="5">
    <source>
        <dbReference type="Pfam" id="PF00248"/>
    </source>
</evidence>
<evidence type="ECO:0000256" key="1">
    <source>
        <dbReference type="PIRSR" id="PIRSR000097-1"/>
    </source>
</evidence>
<feature type="binding site" evidence="2">
    <location>
        <position position="127"/>
    </location>
    <ligand>
        <name>substrate</name>
    </ligand>
</feature>
<organism evidence="6 7">
    <name type="scientific">Phyllotreta striolata</name>
    <name type="common">Striped flea beetle</name>
    <name type="synonym">Crioceris striolata</name>
    <dbReference type="NCBI Taxonomy" id="444603"/>
    <lineage>
        <taxon>Eukaryota</taxon>
        <taxon>Metazoa</taxon>
        <taxon>Ecdysozoa</taxon>
        <taxon>Arthropoda</taxon>
        <taxon>Hexapoda</taxon>
        <taxon>Insecta</taxon>
        <taxon>Pterygota</taxon>
        <taxon>Neoptera</taxon>
        <taxon>Endopterygota</taxon>
        <taxon>Coleoptera</taxon>
        <taxon>Polyphaga</taxon>
        <taxon>Cucujiformia</taxon>
        <taxon>Chrysomeloidea</taxon>
        <taxon>Chrysomelidae</taxon>
        <taxon>Galerucinae</taxon>
        <taxon>Alticini</taxon>
        <taxon>Phyllotreta</taxon>
    </lineage>
</organism>
<dbReference type="GO" id="GO:0016491">
    <property type="term" value="F:oxidoreductase activity"/>
    <property type="evidence" value="ECO:0007669"/>
    <property type="project" value="InterPro"/>
</dbReference>
<dbReference type="Gene3D" id="3.20.20.100">
    <property type="entry name" value="NADP-dependent oxidoreductase domain"/>
    <property type="match status" value="1"/>
</dbReference>
<name>A0A9N9TIQ1_PHYSR</name>
<dbReference type="SUPFAM" id="SSF51430">
    <property type="entry name" value="NAD(P)-linked oxidoreductase"/>
    <property type="match status" value="1"/>
</dbReference>
<dbReference type="Pfam" id="PF00248">
    <property type="entry name" value="Aldo_ket_red"/>
    <property type="match status" value="1"/>
</dbReference>
<dbReference type="PRINTS" id="PR00069">
    <property type="entry name" value="ALDKETRDTASE"/>
</dbReference>
<proteinExistence type="predicted"/>
<evidence type="ECO:0000256" key="2">
    <source>
        <dbReference type="PIRSR" id="PIRSR000097-2"/>
    </source>
</evidence>
<feature type="chain" id="PRO_5040142449" description="NADP-dependent oxidoreductase domain-containing protein" evidence="4">
    <location>
        <begin position="18"/>
        <end position="337"/>
    </location>
</feature>
<dbReference type="InterPro" id="IPR036812">
    <property type="entry name" value="NAD(P)_OxRdtase_dom_sf"/>
</dbReference>
<gene>
    <name evidence="6" type="ORF">PHYEVI_LOCUS3296</name>
</gene>
<dbReference type="InterPro" id="IPR020471">
    <property type="entry name" value="AKR"/>
</dbReference>
<dbReference type="PROSITE" id="PS00798">
    <property type="entry name" value="ALDOKETO_REDUCTASE_1"/>
    <property type="match status" value="1"/>
</dbReference>
<reference evidence="6" key="1">
    <citation type="submission" date="2022-01" db="EMBL/GenBank/DDBJ databases">
        <authorList>
            <person name="King R."/>
        </authorList>
    </citation>
    <scope>NUCLEOTIDE SEQUENCE</scope>
</reference>
<dbReference type="PIRSF" id="PIRSF000097">
    <property type="entry name" value="AKR"/>
    <property type="match status" value="1"/>
</dbReference>
<dbReference type="OrthoDB" id="416253at2759"/>
<dbReference type="PROSITE" id="PS00063">
    <property type="entry name" value="ALDOKETO_REDUCTASE_3"/>
    <property type="match status" value="1"/>
</dbReference>
<feature type="signal peptide" evidence="4">
    <location>
        <begin position="1"/>
        <end position="17"/>
    </location>
</feature>
<evidence type="ECO:0000313" key="6">
    <source>
        <dbReference type="EMBL" id="CAG9856883.1"/>
    </source>
</evidence>
<evidence type="ECO:0000313" key="7">
    <source>
        <dbReference type="Proteomes" id="UP001153712"/>
    </source>
</evidence>
<dbReference type="InterPro" id="IPR023210">
    <property type="entry name" value="NADP_OxRdtase_dom"/>
</dbReference>
<feature type="domain" description="NADP-dependent oxidoreductase" evidence="5">
    <location>
        <begin position="31"/>
        <end position="306"/>
    </location>
</feature>
<dbReference type="FunFam" id="3.20.20.100:FF:000029">
    <property type="entry name" value="Aldo-keto reductase"/>
    <property type="match status" value="1"/>
</dbReference>
<evidence type="ECO:0000256" key="4">
    <source>
        <dbReference type="SAM" id="SignalP"/>
    </source>
</evidence>
<dbReference type="Proteomes" id="UP001153712">
    <property type="component" value="Chromosome 12"/>
</dbReference>
<sequence length="337" mass="38296">MRYLILVLSCIFAPSYGMEFLNNGPYKIPALGLGTFSVRDEVELTSALNEALETGYRHFDTAAIYMNEHIVGKVLNEWISSGKLKRDELFITTKLSLFDEQPGLVENAIKTSLKKLQLDYIDLWLIHFPVAVQITVEKEAITLPTDLEGVWKEMEQQVALGRTRTIGLSNFNISQIKRIQNVAKIKPANLQIETHLYFQQNKLRSFARKNNITVVAYSPLASPAMPQFYKEALTSGAPLPNIFNDSAISAIAKKHKKTNAQVALKYLLQSGLVVIPRSTNPKRIRENFDIFNFHLDDGDMLALKRLDRGKKAKVFLMLNLAKEMTKHPEYPFRENLP</sequence>
<dbReference type="PANTHER" id="PTHR11732">
    <property type="entry name" value="ALDO/KETO REDUCTASE"/>
    <property type="match status" value="1"/>
</dbReference>
<dbReference type="InterPro" id="IPR018170">
    <property type="entry name" value="Aldo/ket_reductase_CS"/>
</dbReference>
<dbReference type="AlphaFoldDB" id="A0A9N9TIQ1"/>
<feature type="site" description="Lowers pKa of active site Tyr" evidence="3">
    <location>
        <position position="94"/>
    </location>
</feature>
<keyword evidence="4" id="KW-0732">Signal</keyword>